<keyword evidence="4" id="KW-0547">Nucleotide-binding</keyword>
<keyword evidence="7" id="KW-0251">Elongation factor</keyword>
<evidence type="ECO:0000313" key="8">
    <source>
        <dbReference type="Proteomes" id="UP000606172"/>
    </source>
</evidence>
<comment type="subcellular location">
    <subcellularLocation>
        <location evidence="1">Cytoplasm</location>
    </subcellularLocation>
</comment>
<evidence type="ECO:0000259" key="6">
    <source>
        <dbReference type="Pfam" id="PF09107"/>
    </source>
</evidence>
<dbReference type="GO" id="GO:0005737">
    <property type="term" value="C:cytoplasm"/>
    <property type="evidence" value="ECO:0007669"/>
    <property type="project" value="UniProtKB-SubCell"/>
</dbReference>
<evidence type="ECO:0000259" key="5">
    <source>
        <dbReference type="Pfam" id="PF00009"/>
    </source>
</evidence>
<dbReference type="RefSeq" id="WP_204030858.1">
    <property type="nucleotide sequence ID" value="NZ_BOOW01000038.1"/>
</dbReference>
<gene>
    <name evidence="7" type="primary">selB</name>
    <name evidence="7" type="ORF">Ssi02_60610</name>
</gene>
<proteinExistence type="predicted"/>
<dbReference type="Pfam" id="PF09107">
    <property type="entry name" value="WHD_3rd_SelB"/>
    <property type="match status" value="1"/>
</dbReference>
<dbReference type="InterPro" id="IPR027417">
    <property type="entry name" value="P-loop_NTPase"/>
</dbReference>
<organism evidence="7 8">
    <name type="scientific">Sinosporangium siamense</name>
    <dbReference type="NCBI Taxonomy" id="1367973"/>
    <lineage>
        <taxon>Bacteria</taxon>
        <taxon>Bacillati</taxon>
        <taxon>Actinomycetota</taxon>
        <taxon>Actinomycetes</taxon>
        <taxon>Streptosporangiales</taxon>
        <taxon>Streptosporangiaceae</taxon>
        <taxon>Sinosporangium</taxon>
    </lineage>
</organism>
<dbReference type="Gene3D" id="1.10.10.10">
    <property type="entry name" value="Winged helix-like DNA-binding domain superfamily/Winged helix DNA-binding domain"/>
    <property type="match status" value="1"/>
</dbReference>
<dbReference type="InterPro" id="IPR036388">
    <property type="entry name" value="WH-like_DNA-bd_sf"/>
</dbReference>
<dbReference type="GO" id="GO:0001514">
    <property type="term" value="P:selenocysteine incorporation"/>
    <property type="evidence" value="ECO:0007669"/>
    <property type="project" value="InterPro"/>
</dbReference>
<keyword evidence="8" id="KW-1185">Reference proteome</keyword>
<dbReference type="CDD" id="cd04171">
    <property type="entry name" value="SelB"/>
    <property type="match status" value="1"/>
</dbReference>
<reference evidence="7" key="1">
    <citation type="submission" date="2021-01" db="EMBL/GenBank/DDBJ databases">
        <title>Whole genome shotgun sequence of Sinosporangium siamense NBRC 109515.</title>
        <authorList>
            <person name="Komaki H."/>
            <person name="Tamura T."/>
        </authorList>
    </citation>
    <scope>NUCLEOTIDE SEQUENCE</scope>
    <source>
        <strain evidence="7">NBRC 109515</strain>
    </source>
</reference>
<dbReference type="GO" id="GO:0003746">
    <property type="term" value="F:translation elongation factor activity"/>
    <property type="evidence" value="ECO:0007669"/>
    <property type="project" value="UniProtKB-KW"/>
</dbReference>
<feature type="domain" description="Tr-type G" evidence="5">
    <location>
        <begin position="4"/>
        <end position="154"/>
    </location>
</feature>
<comment type="caution">
    <text evidence="7">The sequence shown here is derived from an EMBL/GenBank/DDBJ whole genome shotgun (WGS) entry which is preliminary data.</text>
</comment>
<evidence type="ECO:0000313" key="7">
    <source>
        <dbReference type="EMBL" id="GII95830.1"/>
    </source>
</evidence>
<dbReference type="InterPro" id="IPR050055">
    <property type="entry name" value="EF-Tu_GTPase"/>
</dbReference>
<dbReference type="AlphaFoldDB" id="A0A919RL52"/>
<evidence type="ECO:0000256" key="4">
    <source>
        <dbReference type="ARBA" id="ARBA00023134"/>
    </source>
</evidence>
<accession>A0A919RL52</accession>
<dbReference type="InterPro" id="IPR004535">
    <property type="entry name" value="Transl_elong_SelB"/>
</dbReference>
<dbReference type="Proteomes" id="UP000606172">
    <property type="component" value="Unassembled WGS sequence"/>
</dbReference>
<dbReference type="Gene3D" id="3.40.50.300">
    <property type="entry name" value="P-loop containing nucleotide triphosphate hydrolases"/>
    <property type="match status" value="1"/>
</dbReference>
<evidence type="ECO:0000256" key="3">
    <source>
        <dbReference type="ARBA" id="ARBA00022917"/>
    </source>
</evidence>
<dbReference type="SUPFAM" id="SSF46785">
    <property type="entry name" value="Winged helix' DNA-binding domain"/>
    <property type="match status" value="1"/>
</dbReference>
<name>A0A919RL52_9ACTN</name>
<dbReference type="InterPro" id="IPR036390">
    <property type="entry name" value="WH_DNA-bd_sf"/>
</dbReference>
<dbReference type="Gene3D" id="2.40.30.10">
    <property type="entry name" value="Translation factors"/>
    <property type="match status" value="1"/>
</dbReference>
<dbReference type="InterPro" id="IPR015191">
    <property type="entry name" value="SelB_WHD4"/>
</dbReference>
<dbReference type="SUPFAM" id="SSF52540">
    <property type="entry name" value="P-loop containing nucleoside triphosphate hydrolases"/>
    <property type="match status" value="1"/>
</dbReference>
<evidence type="ECO:0000256" key="1">
    <source>
        <dbReference type="ARBA" id="ARBA00004496"/>
    </source>
</evidence>
<keyword evidence="3" id="KW-0648">Protein biosynthesis</keyword>
<dbReference type="EMBL" id="BOOW01000038">
    <property type="protein sequence ID" value="GII95830.1"/>
    <property type="molecule type" value="Genomic_DNA"/>
</dbReference>
<dbReference type="GO" id="GO:0005525">
    <property type="term" value="F:GTP binding"/>
    <property type="evidence" value="ECO:0007669"/>
    <property type="project" value="UniProtKB-KW"/>
</dbReference>
<dbReference type="SUPFAM" id="SSF50447">
    <property type="entry name" value="Translation proteins"/>
    <property type="match status" value="1"/>
</dbReference>
<dbReference type="InterPro" id="IPR000795">
    <property type="entry name" value="T_Tr_GTP-bd_dom"/>
</dbReference>
<dbReference type="PANTHER" id="PTHR43721">
    <property type="entry name" value="ELONGATION FACTOR TU-RELATED"/>
    <property type="match status" value="1"/>
</dbReference>
<keyword evidence="2" id="KW-0963">Cytoplasm</keyword>
<keyword evidence="4" id="KW-0342">GTP-binding</keyword>
<dbReference type="PANTHER" id="PTHR43721:SF22">
    <property type="entry name" value="ELONGATION FACTOR TU, MITOCHONDRIAL"/>
    <property type="match status" value="1"/>
</dbReference>
<dbReference type="Pfam" id="PF00009">
    <property type="entry name" value="GTP_EFTU"/>
    <property type="match status" value="1"/>
</dbReference>
<sequence length="586" mass="63361">MHVIATAGHVDHGKSTLLRALTGMEPDRWEEEKRRGLTIDLGFVWTGDLAFVDVPGHERFITNMLAGVGAVPAVLFVVAADEGWRVQSQEHLDIVDALGIRHGLLAITRSDLADPGPATREARERLAGTGLADMPALAVSATTGAGLNPLREALRGVCAALPQPDVHADVRLWADRVFTIAGRGTVVTGTLGAGKIRVGDTLTADGRPVHVRGLHSRQKPCDEVRAPARVAVNLRGTVPPTLRRGIALVSPDRWLSSTFVDVRLTQPAGRSADRDRPPRECVWHVGAAAIPARVRMLGDDTARVLVSEGLPLRIGDRALLRDPGSRRIWGTTVLDACPPHVRRKGDAKRRAVELADMDGVPDGAAEVRRRGLVRRADLMAMGIAPPPDSPVVDDWLADAAHWRELKERLVSHLKLRAETSPEDPGLSAQDIQRRLFLPDRALVDRLAADLALHRSRGRFTAVAPTLPPGVAAAVETLHRQWKAVPFGAPTAEELARLGLDAKALAAAETVGLLRRVGGGIVLPHDAVERALEILGGLPQPFTTAQAREALRTTRRIAIPLLEHLDRLGHTRRPDASLRELVRRSLP</sequence>
<feature type="domain" description="Elongation factor SelB fourth winged-helix" evidence="6">
    <location>
        <begin position="537"/>
        <end position="572"/>
    </location>
</feature>
<dbReference type="InterPro" id="IPR009000">
    <property type="entry name" value="Transl_B-barrel_sf"/>
</dbReference>
<evidence type="ECO:0000256" key="2">
    <source>
        <dbReference type="ARBA" id="ARBA00022490"/>
    </source>
</evidence>
<dbReference type="GO" id="GO:0003924">
    <property type="term" value="F:GTPase activity"/>
    <property type="evidence" value="ECO:0007669"/>
    <property type="project" value="InterPro"/>
</dbReference>
<protein>
    <submittedName>
        <fullName evidence="7">Selenocysteine-specific translation elongation factor</fullName>
    </submittedName>
</protein>
<dbReference type="GO" id="GO:0003723">
    <property type="term" value="F:RNA binding"/>
    <property type="evidence" value="ECO:0007669"/>
    <property type="project" value="InterPro"/>
</dbReference>
<dbReference type="NCBIfam" id="TIGR00475">
    <property type="entry name" value="selB"/>
    <property type="match status" value="1"/>
</dbReference>